<dbReference type="GO" id="GO:0016787">
    <property type="term" value="F:hydrolase activity"/>
    <property type="evidence" value="ECO:0007669"/>
    <property type="project" value="UniProtKB-KW"/>
</dbReference>
<dbReference type="InterPro" id="IPR003140">
    <property type="entry name" value="PLipase/COase/thioEstase"/>
</dbReference>
<evidence type="ECO:0000313" key="5">
    <source>
        <dbReference type="Proteomes" id="UP000189735"/>
    </source>
</evidence>
<accession>A0A1T4XP68</accession>
<reference evidence="5" key="1">
    <citation type="submission" date="2017-02" db="EMBL/GenBank/DDBJ databases">
        <authorList>
            <person name="Varghese N."/>
            <person name="Submissions S."/>
        </authorList>
    </citation>
    <scope>NUCLEOTIDE SEQUENCE [LARGE SCALE GENOMIC DNA]</scope>
    <source>
        <strain evidence="5">VKM Ac-2052</strain>
    </source>
</reference>
<protein>
    <submittedName>
        <fullName evidence="4">Phospholipase/carboxylesterase</fullName>
    </submittedName>
</protein>
<organism evidence="4 5">
    <name type="scientific">Agreia bicolorata</name>
    <dbReference type="NCBI Taxonomy" id="110935"/>
    <lineage>
        <taxon>Bacteria</taxon>
        <taxon>Bacillati</taxon>
        <taxon>Actinomycetota</taxon>
        <taxon>Actinomycetes</taxon>
        <taxon>Micrococcales</taxon>
        <taxon>Microbacteriaceae</taxon>
        <taxon>Agreia</taxon>
    </lineage>
</organism>
<dbReference type="Pfam" id="PF02230">
    <property type="entry name" value="Abhydrolase_2"/>
    <property type="match status" value="1"/>
</dbReference>
<dbReference type="Proteomes" id="UP000189735">
    <property type="component" value="Unassembled WGS sequence"/>
</dbReference>
<feature type="domain" description="Phospholipase/carboxylesterase/thioesterase" evidence="3">
    <location>
        <begin position="40"/>
        <end position="236"/>
    </location>
</feature>
<dbReference type="InterPro" id="IPR029058">
    <property type="entry name" value="AB_hydrolase_fold"/>
</dbReference>
<dbReference type="InterPro" id="IPR050565">
    <property type="entry name" value="LYPA1-2/EST-like"/>
</dbReference>
<dbReference type="PANTHER" id="PTHR10655">
    <property type="entry name" value="LYSOPHOSPHOLIPASE-RELATED"/>
    <property type="match status" value="1"/>
</dbReference>
<dbReference type="AlphaFoldDB" id="A0A1T4XP68"/>
<dbReference type="EMBL" id="FUYG01000003">
    <property type="protein sequence ID" value="SKA90911.1"/>
    <property type="molecule type" value="Genomic_DNA"/>
</dbReference>
<evidence type="ECO:0000256" key="2">
    <source>
        <dbReference type="ARBA" id="ARBA00022801"/>
    </source>
</evidence>
<dbReference type="SUPFAM" id="SSF53474">
    <property type="entry name" value="alpha/beta-Hydrolases"/>
    <property type="match status" value="1"/>
</dbReference>
<evidence type="ECO:0000313" key="4">
    <source>
        <dbReference type="EMBL" id="SKA90911.1"/>
    </source>
</evidence>
<sequence length="243" mass="25454">MPERASGNVVGVTDFSSTQPQIDDSAVMWSIPRDELATRLPGSPLLLIMHGYGSHEADLISLAPYLPGTIVCASLRAPLIAPAPIQNGFAWFQIGEPGNPEPAGVDAAARGVLAWLDGLATAYGAPAAVSALGFSQGGAMALQLVRHAPERFASSVNLSGFVVSGDAPADTALETLRPRVFWGRDERDPVIPPSAVARTATWLETHAEVDARLYPGAGHGIVGDEITAVREFLDQTLLVAAEV</sequence>
<dbReference type="Gene3D" id="3.40.50.1820">
    <property type="entry name" value="alpha/beta hydrolase"/>
    <property type="match status" value="1"/>
</dbReference>
<name>A0A1T4XP68_9MICO</name>
<dbReference type="PANTHER" id="PTHR10655:SF17">
    <property type="entry name" value="LYSOPHOSPHOLIPASE-LIKE PROTEIN 1"/>
    <property type="match status" value="1"/>
</dbReference>
<comment type="similarity">
    <text evidence="1">Belongs to the AB hydrolase superfamily. AB hydrolase 2 family.</text>
</comment>
<gene>
    <name evidence="4" type="ORF">SAMN06295879_1387</name>
</gene>
<proteinExistence type="inferred from homology"/>
<evidence type="ECO:0000259" key="3">
    <source>
        <dbReference type="Pfam" id="PF02230"/>
    </source>
</evidence>
<keyword evidence="2" id="KW-0378">Hydrolase</keyword>
<evidence type="ECO:0000256" key="1">
    <source>
        <dbReference type="ARBA" id="ARBA00006499"/>
    </source>
</evidence>